<organism evidence="1">
    <name type="scientific">marine metagenome</name>
    <dbReference type="NCBI Taxonomy" id="408172"/>
    <lineage>
        <taxon>unclassified sequences</taxon>
        <taxon>metagenomes</taxon>
        <taxon>ecological metagenomes</taxon>
    </lineage>
</organism>
<reference evidence="1" key="1">
    <citation type="submission" date="2018-05" db="EMBL/GenBank/DDBJ databases">
        <authorList>
            <person name="Lanie J.A."/>
            <person name="Ng W.-L."/>
            <person name="Kazmierczak K.M."/>
            <person name="Andrzejewski T.M."/>
            <person name="Davidsen T.M."/>
            <person name="Wayne K.J."/>
            <person name="Tettelin H."/>
            <person name="Glass J.I."/>
            <person name="Rusch D."/>
            <person name="Podicherti R."/>
            <person name="Tsui H.-C.T."/>
            <person name="Winkler M.E."/>
        </authorList>
    </citation>
    <scope>NUCLEOTIDE SEQUENCE</scope>
</reference>
<sequence>GGVQSVHMFSTRLGHRRGGNLRQTRLEAKFVPDFGMRWQAKRDTAFKMVSGVDISLCSAKATLPLRYADTLQKPTGILMW</sequence>
<dbReference type="EMBL" id="UINC01167161">
    <property type="protein sequence ID" value="SVD69505.1"/>
    <property type="molecule type" value="Genomic_DNA"/>
</dbReference>
<dbReference type="AlphaFoldDB" id="A0A382XFZ3"/>
<evidence type="ECO:0000313" key="1">
    <source>
        <dbReference type="EMBL" id="SVD69505.1"/>
    </source>
</evidence>
<feature type="non-terminal residue" evidence="1">
    <location>
        <position position="1"/>
    </location>
</feature>
<accession>A0A382XFZ3</accession>
<protein>
    <submittedName>
        <fullName evidence="1">Uncharacterized protein</fullName>
    </submittedName>
</protein>
<proteinExistence type="predicted"/>
<gene>
    <name evidence="1" type="ORF">METZ01_LOCUS422359</name>
</gene>
<name>A0A382XFZ3_9ZZZZ</name>